<evidence type="ECO:0000313" key="8">
    <source>
        <dbReference type="Proteomes" id="UP000429232"/>
    </source>
</evidence>
<evidence type="ECO:0000256" key="3">
    <source>
        <dbReference type="ARBA" id="ARBA00022737"/>
    </source>
</evidence>
<dbReference type="Proteomes" id="UP000429232">
    <property type="component" value="Chromosome"/>
</dbReference>
<evidence type="ECO:0000256" key="1">
    <source>
        <dbReference type="ARBA" id="ARBA00004141"/>
    </source>
</evidence>
<dbReference type="Pfam" id="PF13585">
    <property type="entry name" value="CHU_C"/>
    <property type="match status" value="1"/>
</dbReference>
<feature type="domain" description="PKD" evidence="6">
    <location>
        <begin position="1574"/>
        <end position="1660"/>
    </location>
</feature>
<reference evidence="7 8" key="1">
    <citation type="submission" date="2020-12" db="EMBL/GenBank/DDBJ databases">
        <title>HMF7856_wgs.fasta genome submission.</title>
        <authorList>
            <person name="Kang H."/>
            <person name="Kim H."/>
            <person name="Joh K."/>
        </authorList>
    </citation>
    <scope>NUCLEOTIDE SEQUENCE [LARGE SCALE GENOMIC DNA]</scope>
    <source>
        <strain evidence="7 8">HMF7856</strain>
    </source>
</reference>
<keyword evidence="5" id="KW-0472">Membrane</keyword>
<dbReference type="PANTHER" id="PTHR46730">
    <property type="entry name" value="POLYCYSTIN-1"/>
    <property type="match status" value="1"/>
</dbReference>
<dbReference type="Pfam" id="PF00801">
    <property type="entry name" value="PKD"/>
    <property type="match status" value="1"/>
</dbReference>
<evidence type="ECO:0000256" key="2">
    <source>
        <dbReference type="ARBA" id="ARBA00022692"/>
    </source>
</evidence>
<dbReference type="Pfam" id="PF19406">
    <property type="entry name" value="PKD_5"/>
    <property type="match status" value="6"/>
</dbReference>
<evidence type="ECO:0000259" key="6">
    <source>
        <dbReference type="PROSITE" id="PS50093"/>
    </source>
</evidence>
<evidence type="ECO:0000313" key="7">
    <source>
        <dbReference type="EMBL" id="QQL50898.1"/>
    </source>
</evidence>
<comment type="subcellular location">
    <subcellularLocation>
        <location evidence="1">Membrane</location>
        <topology evidence="1">Multi-pass membrane protein</topology>
    </subcellularLocation>
</comment>
<dbReference type="InterPro" id="IPR013783">
    <property type="entry name" value="Ig-like_fold"/>
</dbReference>
<dbReference type="EMBL" id="CP066775">
    <property type="protein sequence ID" value="QQL50898.1"/>
    <property type="molecule type" value="Genomic_DNA"/>
</dbReference>
<dbReference type="SUPFAM" id="SSF49299">
    <property type="entry name" value="PKD domain"/>
    <property type="match status" value="6"/>
</dbReference>
<dbReference type="KEGG" id="mgik:GO620_005420"/>
<proteinExistence type="predicted"/>
<dbReference type="GO" id="GO:0006816">
    <property type="term" value="P:calcium ion transport"/>
    <property type="evidence" value="ECO:0007669"/>
    <property type="project" value="TreeGrafter"/>
</dbReference>
<feature type="domain" description="PKD" evidence="6">
    <location>
        <begin position="1394"/>
        <end position="1477"/>
    </location>
</feature>
<dbReference type="GO" id="GO:0005261">
    <property type="term" value="F:monoatomic cation channel activity"/>
    <property type="evidence" value="ECO:0007669"/>
    <property type="project" value="TreeGrafter"/>
</dbReference>
<keyword evidence="2" id="KW-0812">Transmembrane</keyword>
<dbReference type="InterPro" id="IPR035986">
    <property type="entry name" value="PKD_dom_sf"/>
</dbReference>
<sequence>MLKSFSLAFLSTILMLLSLSSYAQVSITELDPGPYTPGSSIAVRISLPTGSCLDKSNKFTLYLSDANGSFATQTAIGTNSGLNFNGSFATFINAVIPASTPAGIGYKVRVVTSSPASTGTGSAAFSIIPGAAVTAAASTTPQLATSPEPVFGNCIGQPSSSFYFLSGSTNAVTTSLRLINDNTGNNEAYTTDLDANGSVTAISTTDFTVFVKATGALSVGTKAYVLVNNVTKAIFGSQAQAPVCLQTANGATTAAALFVTDINSLQSNYPGMLYTINWGDGSSNTYTFCDIKALNGNFSHNYSQSSCGKANNAYSVSFAATLPFCNTIAPIVTSQAVLAPPSNSLTGPNNVCTGTAATWKNTSSPGQSQNGSGTNCTDASARYSWLVDGVVKVSGTAAGSNFSWTFTTHGNHTIAIHYDNSNTASCTPADKVINVCVQDAPVAKFNLSTNTVCNPGPVTITDASTIDAVCNNNYTYSYTVTPNTGFGMGGGTTLASHSPVLNFITAGKYVVKLQVTPPTGATCPSNVYVDTIYVNGPPVAQLSPDFSVCGTNKTFLFDATAGSKTQTTLTGTFQTLPTTYQWTVTGGAYVYDAGSATSKYPTITFKDFGTYTVSVTQTNGCSVSTSAPQHITFQNAPTITATVPILPICPGSVATVSAALSNSSTATNPPQWTTSGTGTFSDPQSFNSSYTPSAADIAAGSVMLTITQNTTLVGSCATVSDSKQLKIFPVNTITSPATASVCNGNPFNYNITSSVTGSTYTWTATGSVNAAGFASTGSGSSITDQLSSTTPTTNATVTYTITPHANGCDGTPFTLTVTIAAAPSLTATPANTTLCSNSPAGISLSSNVAAATMTWTATASASTLTGFTQHTTASQETQISDVLVNTGTAAATVTYTIVVHNGDCISQQVVTLTVQPQLTITANAPTKVCSGSPAAVVLTSNLNTTFYTWTATASAANITGFVSNSTPSGSGQIQDVLVNNGTAPGTVTYVITPTANGCTGNQITKVITISPIPTLTATAANPGVCSNNTIAINLASNIPSATYTWTVTGATADISGYSQPTTGVSTNTIADRLVNKGTAPVTITYTITAHNDGCDSQPVTVDITIQPELRVTGSAPSSVCSGDVSNINLSANLSGITYTWTATASDPSLSGFSGNTTPTTTGQIQQLLINNGTAVASVTYVITPHGVSCDGTPLTYIIAVAPLPNMTATPLTQVICNGSSTAINLTSNLTTTKYTWTATASANTIKGFSSQNTPVATTSIQQVLTNTGTAPATVTYTITSLNGATAYNCTGNSATVTVTVQPATVPANAGADERICGQTSYKLKGNDLGEGATGLWTVTSGQTGVSFADATAYNTTANGLVPGQTYTFRWTSKGAVPCADSFDEVVIEDQVTDIKAAFTTDHNVGCNKLEVTFTNTTTPETGVKYLWNFGNGVTSTLKAPPAQTYITQSNGKDSVYTVTLKVSNDCAVNTYTQVITVKPSKIIAAISPDKTLTCAPFTLNVENLSPGTNQTYTFFLTDAAGTLLNKLVKTDKTDAQFAIPKPGNYKVYMVAQSECGTALTPTFTITATADNAFPRLLVNGTEGTGCVPLTVTFHNNSTGVTGYRYDWGDGTSNLVTTSSGVVTHTFTKGGTYAVVLHASNGCTADAAAAPITINVLYQPTVAFTPDIATGCKSLKVHFRNATTDPSTSELQDLKYDWDFGDGSPHSSEINPTHVYDYKHSPYTVTLTATNATGCPATLSKEQLIVVHSSAITDFVARPDSVINIPDYHFAFNDLSTGDPVSWKWNFGDGSTSTQRNPEHTYADTGLYKVTLTASNIYCDSTKVHYVRITGVPGQVYLPNAFMPNSIHEDLRTFNIKGSGLKAWRLQIFNNYGQLLWETTKLDEKGRPTESWDGTFNGQPLPQGVYVWQATGTFINGNEWKGMSYNGSPPKHTGVIHLLK</sequence>
<gene>
    <name evidence="7" type="ORF">GO620_005420</name>
</gene>
<dbReference type="CDD" id="cd00146">
    <property type="entry name" value="PKD"/>
    <property type="match status" value="3"/>
</dbReference>
<dbReference type="InterPro" id="IPR000601">
    <property type="entry name" value="PKD_dom"/>
</dbReference>
<dbReference type="InterPro" id="IPR045828">
    <property type="entry name" value="PKD_Bacteroidetes"/>
</dbReference>
<keyword evidence="4" id="KW-1133">Transmembrane helix</keyword>
<dbReference type="PANTHER" id="PTHR46730:SF4">
    <property type="entry name" value="POLYCYSTIC KIDNEY DISEASE PROTEIN 1-LIKE 1"/>
    <property type="match status" value="1"/>
</dbReference>
<dbReference type="SMART" id="SM00089">
    <property type="entry name" value="PKD"/>
    <property type="match status" value="6"/>
</dbReference>
<dbReference type="GO" id="GO:0005886">
    <property type="term" value="C:plasma membrane"/>
    <property type="evidence" value="ECO:0007669"/>
    <property type="project" value="TreeGrafter"/>
</dbReference>
<feature type="domain" description="PKD" evidence="6">
    <location>
        <begin position="1659"/>
        <end position="1751"/>
    </location>
</feature>
<dbReference type="RefSeq" id="WP_157526603.1">
    <property type="nucleotide sequence ID" value="NZ_CP066775.1"/>
</dbReference>
<evidence type="ECO:0000256" key="4">
    <source>
        <dbReference type="ARBA" id="ARBA00022989"/>
    </source>
</evidence>
<protein>
    <submittedName>
        <fullName evidence="7">PKD domain-containing protein</fullName>
    </submittedName>
</protein>
<feature type="domain" description="PKD" evidence="6">
    <location>
        <begin position="1771"/>
        <end position="1815"/>
    </location>
</feature>
<name>A0A6I4I1P9_9SPHI</name>
<feature type="domain" description="PKD" evidence="6">
    <location>
        <begin position="577"/>
        <end position="619"/>
    </location>
</feature>
<dbReference type="InterPro" id="IPR022409">
    <property type="entry name" value="PKD/Chitinase_dom"/>
</dbReference>
<keyword evidence="8" id="KW-1185">Reference proteome</keyword>
<dbReference type="Gene3D" id="2.60.40.10">
    <property type="entry name" value="Immunoglobulins"/>
    <property type="match status" value="7"/>
</dbReference>
<dbReference type="PROSITE" id="PS50093">
    <property type="entry name" value="PKD"/>
    <property type="match status" value="5"/>
</dbReference>
<organism evidence="7 8">
    <name type="scientific">Mucilaginibacter ginkgonis</name>
    <dbReference type="NCBI Taxonomy" id="2682091"/>
    <lineage>
        <taxon>Bacteria</taxon>
        <taxon>Pseudomonadati</taxon>
        <taxon>Bacteroidota</taxon>
        <taxon>Sphingobacteriia</taxon>
        <taxon>Sphingobacteriales</taxon>
        <taxon>Sphingobacteriaceae</taxon>
        <taxon>Mucilaginibacter</taxon>
    </lineage>
</organism>
<keyword evidence="3" id="KW-0677">Repeat</keyword>
<evidence type="ECO:0000256" key="5">
    <source>
        <dbReference type="ARBA" id="ARBA00023136"/>
    </source>
</evidence>
<accession>A0A6I4I1P9</accession>
<dbReference type="Pfam" id="PF18911">
    <property type="entry name" value="PKD_4"/>
    <property type="match status" value="3"/>
</dbReference>